<dbReference type="GO" id="GO:0031211">
    <property type="term" value="C:endoplasmic reticulum palmitoyltransferase complex"/>
    <property type="evidence" value="ECO:0007669"/>
    <property type="project" value="TreeGrafter"/>
</dbReference>
<keyword evidence="10" id="KW-1185">Reference proteome</keyword>
<keyword evidence="5" id="KW-0256">Endoplasmic reticulum</keyword>
<dbReference type="OrthoDB" id="445556at2759"/>
<evidence type="ECO:0000256" key="6">
    <source>
        <dbReference type="ARBA" id="ARBA00023136"/>
    </source>
</evidence>
<dbReference type="Proteomes" id="UP000030755">
    <property type="component" value="Unassembled WGS sequence"/>
</dbReference>
<feature type="domain" description="J" evidence="8">
    <location>
        <begin position="3"/>
        <end position="69"/>
    </location>
</feature>
<dbReference type="PROSITE" id="PS50076">
    <property type="entry name" value="DNAJ_2"/>
    <property type="match status" value="1"/>
</dbReference>
<comment type="subcellular location">
    <subcellularLocation>
        <location evidence="1">Endoplasmic reticulum membrane</location>
        <topology evidence="1">Peripheral membrane protein</topology>
    </subcellularLocation>
</comment>
<reference evidence="9 10" key="1">
    <citation type="journal article" date="2013" name="Curr. Biol.">
        <title>Shared signatures of parasitism and phylogenomics unite Cryptomycota and microsporidia.</title>
        <authorList>
            <person name="James T.Y."/>
            <person name="Pelin A."/>
            <person name="Bonen L."/>
            <person name="Ahrendt S."/>
            <person name="Sain D."/>
            <person name="Corradi N."/>
            <person name="Stajich J.E."/>
        </authorList>
    </citation>
    <scope>NUCLEOTIDE SEQUENCE [LARGE SCALE GENOMIC DNA]</scope>
    <source>
        <strain evidence="9 10">CSF55</strain>
    </source>
</reference>
<evidence type="ECO:0000256" key="2">
    <source>
        <dbReference type="ARBA" id="ARBA00007732"/>
    </source>
</evidence>
<dbReference type="CDD" id="cd06257">
    <property type="entry name" value="DnaJ"/>
    <property type="match status" value="1"/>
</dbReference>
<feature type="compositionally biased region" description="Polar residues" evidence="7">
    <location>
        <begin position="404"/>
        <end position="415"/>
    </location>
</feature>
<dbReference type="GO" id="GO:0005789">
    <property type="term" value="C:endoplasmic reticulum membrane"/>
    <property type="evidence" value="ECO:0007669"/>
    <property type="project" value="UniProtKB-SubCell"/>
</dbReference>
<gene>
    <name evidence="9" type="ORF">O9G_002937</name>
</gene>
<feature type="region of interest" description="Disordered" evidence="7">
    <location>
        <begin position="285"/>
        <end position="318"/>
    </location>
</feature>
<dbReference type="PANTHER" id="PTHR13254">
    <property type="entry name" value="GOLGI AUTOANTIGEN, GOLGIN SUBFAMILY A, 7"/>
    <property type="match status" value="1"/>
</dbReference>
<evidence type="ECO:0000256" key="3">
    <source>
        <dbReference type="ARBA" id="ARBA00011396"/>
    </source>
</evidence>
<feature type="compositionally biased region" description="Basic and acidic residues" evidence="7">
    <location>
        <begin position="286"/>
        <end position="306"/>
    </location>
</feature>
<evidence type="ECO:0000259" key="8">
    <source>
        <dbReference type="PROSITE" id="PS50076"/>
    </source>
</evidence>
<evidence type="ECO:0000313" key="10">
    <source>
        <dbReference type="Proteomes" id="UP000030755"/>
    </source>
</evidence>
<evidence type="ECO:0000313" key="9">
    <source>
        <dbReference type="EMBL" id="EPZ31468.1"/>
    </source>
</evidence>
<accession>A0A075ASC8</accession>
<dbReference type="InterPro" id="IPR051371">
    <property type="entry name" value="Ras_palmitoyltransferase"/>
</dbReference>
<dbReference type="PRINTS" id="PR00625">
    <property type="entry name" value="JDOMAIN"/>
</dbReference>
<comment type="subunit">
    <text evidence="3">Interacts with ERF2.</text>
</comment>
<proteinExistence type="inferred from homology"/>
<evidence type="ECO:0000256" key="1">
    <source>
        <dbReference type="ARBA" id="ARBA00004406"/>
    </source>
</evidence>
<dbReference type="SMART" id="SM00271">
    <property type="entry name" value="DnaJ"/>
    <property type="match status" value="1"/>
</dbReference>
<dbReference type="Gene3D" id="1.10.287.110">
    <property type="entry name" value="DnaJ domain"/>
    <property type="match status" value="1"/>
</dbReference>
<dbReference type="EMBL" id="KE561216">
    <property type="protein sequence ID" value="EPZ31468.1"/>
    <property type="molecule type" value="Genomic_DNA"/>
</dbReference>
<dbReference type="Pfam" id="PF10256">
    <property type="entry name" value="Erf4"/>
    <property type="match status" value="1"/>
</dbReference>
<dbReference type="SUPFAM" id="SSF46565">
    <property type="entry name" value="Chaperone J-domain"/>
    <property type="match status" value="1"/>
</dbReference>
<dbReference type="GO" id="GO:0006612">
    <property type="term" value="P:protein targeting to membrane"/>
    <property type="evidence" value="ECO:0007669"/>
    <property type="project" value="TreeGrafter"/>
</dbReference>
<dbReference type="AlphaFoldDB" id="A0A075ASC8"/>
<dbReference type="PANTHER" id="PTHR13254:SF0">
    <property type="entry name" value="GOLGIN SUBFAMILY A MEMBER 7_ERF4 DOMAIN-CONTAINING PROTEIN"/>
    <property type="match status" value="1"/>
</dbReference>
<dbReference type="InterPro" id="IPR036869">
    <property type="entry name" value="J_dom_sf"/>
</dbReference>
<evidence type="ECO:0000256" key="5">
    <source>
        <dbReference type="ARBA" id="ARBA00022824"/>
    </source>
</evidence>
<protein>
    <recommendedName>
        <fullName evidence="4">Ras modification protein ERF4</fullName>
    </recommendedName>
</protein>
<dbReference type="InterPro" id="IPR019383">
    <property type="entry name" value="Golgin_A_7/ERF4"/>
</dbReference>
<dbReference type="HOGENOM" id="CLU_662496_0_0_1"/>
<name>A0A075ASC8_ROZAC</name>
<evidence type="ECO:0000256" key="4">
    <source>
        <dbReference type="ARBA" id="ARBA00018463"/>
    </source>
</evidence>
<evidence type="ECO:0000256" key="7">
    <source>
        <dbReference type="SAM" id="MobiDB-lite"/>
    </source>
</evidence>
<dbReference type="InterPro" id="IPR001623">
    <property type="entry name" value="DnaJ_domain"/>
</dbReference>
<feature type="region of interest" description="Disordered" evidence="7">
    <location>
        <begin position="396"/>
        <end position="415"/>
    </location>
</feature>
<organism evidence="9 10">
    <name type="scientific">Rozella allomycis (strain CSF55)</name>
    <dbReference type="NCBI Taxonomy" id="988480"/>
    <lineage>
        <taxon>Eukaryota</taxon>
        <taxon>Fungi</taxon>
        <taxon>Fungi incertae sedis</taxon>
        <taxon>Cryptomycota</taxon>
        <taxon>Cryptomycota incertae sedis</taxon>
        <taxon>Rozella</taxon>
    </lineage>
</organism>
<sequence>MKDFYRVLNIDFEAATHEIKKAYQERLLKIHPDKTGIYNGTVAMEIEELKEALSTLSDSKKRHLYNSKLRTYYSRNEVIYTTFTIDEYVNDESVGYCRCSGSFVVDVPDCYDLFASGLSELIVPCDSCSLHCSIRKKYIVIPRCYVQSGDEVQFSVKLPLIYSGMFPYENELTDFIVELNSALKLITSDHFENVIYSILSFLTFHLSSLIINSRTDRFLYRIDEIVSRWNKMCFASKGYKILNPKIHGFCHLVIEKMEEKLNNSQSGVPNLHDETKEFPLSVLENPQHEDKRGEVSETELEKKIEENGLDTNQKEVLPNDHDENAKCEESEKQVNLELDTIHENQSNLDERLQVDVKENEVNVNEDSLSPVHQVNNTDQGQIDLITEEVTGLSYRKGEKENEYDSNVKNIFEQNS</sequence>
<dbReference type="Pfam" id="PF00226">
    <property type="entry name" value="DnaJ"/>
    <property type="match status" value="1"/>
</dbReference>
<comment type="similarity">
    <text evidence="2">Belongs to the ERF4 family.</text>
</comment>
<keyword evidence="6" id="KW-0472">Membrane</keyword>